<dbReference type="Proteomes" id="UP000789405">
    <property type="component" value="Unassembled WGS sequence"/>
</dbReference>
<proteinExistence type="predicted"/>
<protein>
    <submittedName>
        <fullName evidence="2">15641_t:CDS:1</fullName>
    </submittedName>
</protein>
<evidence type="ECO:0000313" key="3">
    <source>
        <dbReference type="Proteomes" id="UP000789405"/>
    </source>
</evidence>
<sequence length="40" mass="4637">MAETKIKQLGEEERNQNKTAWGRREKPIKLALGTHDLCEN</sequence>
<keyword evidence="3" id="KW-1185">Reference proteome</keyword>
<feature type="region of interest" description="Disordered" evidence="1">
    <location>
        <begin position="1"/>
        <end position="24"/>
    </location>
</feature>
<name>A0A9N9NWU8_9GLOM</name>
<dbReference type="EMBL" id="CAJVPY010018648">
    <property type="protein sequence ID" value="CAG8767930.1"/>
    <property type="molecule type" value="Genomic_DNA"/>
</dbReference>
<comment type="caution">
    <text evidence="2">The sequence shown here is derived from an EMBL/GenBank/DDBJ whole genome shotgun (WGS) entry which is preliminary data.</text>
</comment>
<evidence type="ECO:0000256" key="1">
    <source>
        <dbReference type="SAM" id="MobiDB-lite"/>
    </source>
</evidence>
<dbReference type="AlphaFoldDB" id="A0A9N9NWU8"/>
<evidence type="ECO:0000313" key="2">
    <source>
        <dbReference type="EMBL" id="CAG8767930.1"/>
    </source>
</evidence>
<organism evidence="2 3">
    <name type="scientific">Dentiscutata erythropus</name>
    <dbReference type="NCBI Taxonomy" id="1348616"/>
    <lineage>
        <taxon>Eukaryota</taxon>
        <taxon>Fungi</taxon>
        <taxon>Fungi incertae sedis</taxon>
        <taxon>Mucoromycota</taxon>
        <taxon>Glomeromycotina</taxon>
        <taxon>Glomeromycetes</taxon>
        <taxon>Diversisporales</taxon>
        <taxon>Gigasporaceae</taxon>
        <taxon>Dentiscutata</taxon>
    </lineage>
</organism>
<accession>A0A9N9NWU8</accession>
<gene>
    <name evidence="2" type="ORF">DERYTH_LOCUS18413</name>
</gene>
<reference evidence="2" key="1">
    <citation type="submission" date="2021-06" db="EMBL/GenBank/DDBJ databases">
        <authorList>
            <person name="Kallberg Y."/>
            <person name="Tangrot J."/>
            <person name="Rosling A."/>
        </authorList>
    </citation>
    <scope>NUCLEOTIDE SEQUENCE</scope>
    <source>
        <strain evidence="2">MA453B</strain>
    </source>
</reference>